<proteinExistence type="predicted"/>
<organism evidence="2 3">
    <name type="scientific">Methylobacterium jeotgali</name>
    <dbReference type="NCBI Taxonomy" id="381630"/>
    <lineage>
        <taxon>Bacteria</taxon>
        <taxon>Pseudomonadati</taxon>
        <taxon>Pseudomonadota</taxon>
        <taxon>Alphaproteobacteria</taxon>
        <taxon>Hyphomicrobiales</taxon>
        <taxon>Methylobacteriaceae</taxon>
        <taxon>Methylobacterium</taxon>
    </lineage>
</organism>
<sequence length="112" mass="11624">MSVRLDWDADQIVFAPLPAASVRVAAPAVERIAPAVPAPSRLLPALVPWIAAQAVATLIVATGIAQAMPPRMAQAEMAGLDFQLRLSEPVMPAAPLPAAVADGFSLRLSSHP</sequence>
<dbReference type="RefSeq" id="WP_238278773.1">
    <property type="nucleotide sequence ID" value="NZ_BPQR01000089.1"/>
</dbReference>
<evidence type="ECO:0000313" key="3">
    <source>
        <dbReference type="Proteomes" id="UP001055102"/>
    </source>
</evidence>
<gene>
    <name evidence="2" type="ORF">AOPFMNJM_4128</name>
</gene>
<feature type="transmembrane region" description="Helical" evidence="1">
    <location>
        <begin position="46"/>
        <end position="65"/>
    </location>
</feature>
<keyword evidence="1" id="KW-0812">Transmembrane</keyword>
<dbReference type="EMBL" id="BPQR01000089">
    <property type="protein sequence ID" value="GJE08782.1"/>
    <property type="molecule type" value="Genomic_DNA"/>
</dbReference>
<name>A0ABQ4T146_9HYPH</name>
<reference evidence="2" key="1">
    <citation type="journal article" date="2021" name="Front. Microbiol.">
        <title>Comprehensive Comparative Genomics and Phenotyping of Methylobacterium Species.</title>
        <authorList>
            <person name="Alessa O."/>
            <person name="Ogura Y."/>
            <person name="Fujitani Y."/>
            <person name="Takami H."/>
            <person name="Hayashi T."/>
            <person name="Sahin N."/>
            <person name="Tani A."/>
        </authorList>
    </citation>
    <scope>NUCLEOTIDE SEQUENCE</scope>
    <source>
        <strain evidence="2">LMG 23639</strain>
    </source>
</reference>
<keyword evidence="3" id="KW-1185">Reference proteome</keyword>
<reference evidence="2" key="2">
    <citation type="submission" date="2021-08" db="EMBL/GenBank/DDBJ databases">
        <authorList>
            <person name="Tani A."/>
            <person name="Ola A."/>
            <person name="Ogura Y."/>
            <person name="Katsura K."/>
            <person name="Hayashi T."/>
        </authorList>
    </citation>
    <scope>NUCLEOTIDE SEQUENCE</scope>
    <source>
        <strain evidence="2">LMG 23639</strain>
    </source>
</reference>
<comment type="caution">
    <text evidence="2">The sequence shown here is derived from an EMBL/GenBank/DDBJ whole genome shotgun (WGS) entry which is preliminary data.</text>
</comment>
<accession>A0ABQ4T146</accession>
<dbReference type="Proteomes" id="UP001055102">
    <property type="component" value="Unassembled WGS sequence"/>
</dbReference>
<keyword evidence="1" id="KW-1133">Transmembrane helix</keyword>
<evidence type="ECO:0000256" key="1">
    <source>
        <dbReference type="SAM" id="Phobius"/>
    </source>
</evidence>
<protein>
    <submittedName>
        <fullName evidence="2">Uncharacterized protein</fullName>
    </submittedName>
</protein>
<keyword evidence="1" id="KW-0472">Membrane</keyword>
<evidence type="ECO:0000313" key="2">
    <source>
        <dbReference type="EMBL" id="GJE08782.1"/>
    </source>
</evidence>